<dbReference type="Pfam" id="PF13625">
    <property type="entry name" value="Helicase_C_3"/>
    <property type="match status" value="1"/>
</dbReference>
<gene>
    <name evidence="2" type="ORF">ABH903_003480</name>
</gene>
<evidence type="ECO:0000313" key="3">
    <source>
        <dbReference type="Proteomes" id="UP001565435"/>
    </source>
</evidence>
<dbReference type="EMBL" id="JBGBYS010000029">
    <property type="protein sequence ID" value="MEY9260433.1"/>
    <property type="molecule type" value="Genomic_DNA"/>
</dbReference>
<reference evidence="2 3" key="1">
    <citation type="submission" date="2024-07" db="EMBL/GenBank/DDBJ databases">
        <title>Mealworm larvae gut microbial communities from Newark, Delaware, USA.</title>
        <authorList>
            <person name="Blenner M."/>
        </authorList>
    </citation>
    <scope>NUCLEOTIDE SEQUENCE [LARGE SCALE GENOMIC DNA]</scope>
    <source>
        <strain evidence="2 3">UD i117</strain>
    </source>
</reference>
<keyword evidence="3" id="KW-1185">Reference proteome</keyword>
<feature type="domain" description="Helicase XPB/Ssl2 N-terminal" evidence="1">
    <location>
        <begin position="437"/>
        <end position="559"/>
    </location>
</feature>
<comment type="caution">
    <text evidence="2">The sequence shown here is derived from an EMBL/GenBank/DDBJ whole genome shotgun (WGS) entry which is preliminary data.</text>
</comment>
<sequence length="709" mass="75404">MSMTFSQWLSHSADADFESFVRTRRDLLQPESPTMAALAAAASSRIGVSRGIEALDAQTLEVFISLAKAARTKPEIEITGNPHLDPTLTEAALPRLRDLGLAWPADEDAGAGGSGRSGGTAAAGVWKIQSEAITLLPTSAAESSRAYPWQIDSTSIDSSTATIGQPLIHNSEQAAVAEVISSLRGLVDELAASPISRLTSGGISKRDVSRLARTLELNLEQTITLLQAAKSLHLIGVLDDALDPQWTAADDADSVLAGDRAELWAALVGAWLRELLDVTQLAAGASENERLTVLTTPKKSLFKGYGLSVPAMPLLRFAVLSVLHDIGLGSARSAGWIHAEVLRRHPLLPAHEFAMTEAVLHTCVTFGLATTPLQQPDHFGPSRFGLRLAAGLDRAMAEHAKQDPSILPLGVSVEALTVPGDVIAAVTEGLGAEVDTVLIQSDLTAVATGPIEPRVHHILRKYAVVEARGQGTVYRIDAETIEDTMQAGLTPEEALAELAEISAEELPSTLEFLVQNTASKLRRVRVAGARAVLIVDDPVDLDVILSDQAMMPGGLERLAPTVAISQLGPERTMHLLEAGDHHALLHSAAGPVRKRRVITESEPEVSVRRRPRVSDGHLGEYMRILRSAPAAAAAQTSTDEPLGHMDRLREAAEAKQRVLIRIADSQGKERTIEMLPATLNAGRVRGVVTTTGAEASLSVARIVSVTPSP</sequence>
<name>A0ABV4EPG2_BREEP</name>
<organism evidence="2 3">
    <name type="scientific">Brevibacterium epidermidis</name>
    <dbReference type="NCBI Taxonomy" id="1698"/>
    <lineage>
        <taxon>Bacteria</taxon>
        <taxon>Bacillati</taxon>
        <taxon>Actinomycetota</taxon>
        <taxon>Actinomycetes</taxon>
        <taxon>Micrococcales</taxon>
        <taxon>Brevibacteriaceae</taxon>
        <taxon>Brevibacterium</taxon>
    </lineage>
</organism>
<accession>A0ABV4EPG2</accession>
<evidence type="ECO:0000259" key="1">
    <source>
        <dbReference type="Pfam" id="PF13625"/>
    </source>
</evidence>
<protein>
    <recommendedName>
        <fullName evidence="1">Helicase XPB/Ssl2 N-terminal domain-containing protein</fullName>
    </recommendedName>
</protein>
<dbReference type="Proteomes" id="UP001565435">
    <property type="component" value="Unassembled WGS sequence"/>
</dbReference>
<evidence type="ECO:0000313" key="2">
    <source>
        <dbReference type="EMBL" id="MEY9260433.1"/>
    </source>
</evidence>
<dbReference type="RefSeq" id="WP_370037269.1">
    <property type="nucleotide sequence ID" value="NZ_JBGBYS010000029.1"/>
</dbReference>
<proteinExistence type="predicted"/>
<dbReference type="InterPro" id="IPR032830">
    <property type="entry name" value="XPB/Ssl2_N"/>
</dbReference>